<feature type="chain" id="PRO_5009583806" description="TPM domain-containing protein" evidence="2">
    <location>
        <begin position="20"/>
        <end position="287"/>
    </location>
</feature>
<evidence type="ECO:0000256" key="2">
    <source>
        <dbReference type="SAM" id="SignalP"/>
    </source>
</evidence>
<dbReference type="Gene3D" id="3.10.310.50">
    <property type="match status" value="1"/>
</dbReference>
<dbReference type="EMBL" id="MHSA01000005">
    <property type="protein sequence ID" value="OHA34872.1"/>
    <property type="molecule type" value="Genomic_DNA"/>
</dbReference>
<gene>
    <name evidence="4" type="ORF">A2938_00490</name>
</gene>
<dbReference type="Proteomes" id="UP000177797">
    <property type="component" value="Unassembled WGS sequence"/>
</dbReference>
<evidence type="ECO:0000256" key="1">
    <source>
        <dbReference type="SAM" id="Phobius"/>
    </source>
</evidence>
<proteinExistence type="predicted"/>
<dbReference type="AlphaFoldDB" id="A0A1G2NHQ3"/>
<dbReference type="PANTHER" id="PTHR30373:SF2">
    <property type="entry name" value="UPF0603 PROTEIN YGCG"/>
    <property type="match status" value="1"/>
</dbReference>
<reference evidence="4 5" key="1">
    <citation type="journal article" date="2016" name="Nat. Commun.">
        <title>Thousands of microbial genomes shed light on interconnected biogeochemical processes in an aquifer system.</title>
        <authorList>
            <person name="Anantharaman K."/>
            <person name="Brown C.T."/>
            <person name="Hug L.A."/>
            <person name="Sharon I."/>
            <person name="Castelle C.J."/>
            <person name="Probst A.J."/>
            <person name="Thomas B.C."/>
            <person name="Singh A."/>
            <person name="Wilkins M.J."/>
            <person name="Karaoz U."/>
            <person name="Brodie E.L."/>
            <person name="Williams K.H."/>
            <person name="Hubbard S.S."/>
            <person name="Banfield J.F."/>
        </authorList>
    </citation>
    <scope>NUCLEOTIDE SEQUENCE [LARGE SCALE GENOMIC DNA]</scope>
</reference>
<keyword evidence="2" id="KW-0732">Signal</keyword>
<keyword evidence="1" id="KW-1133">Transmembrane helix</keyword>
<keyword evidence="1" id="KW-0812">Transmembrane</keyword>
<organism evidence="4 5">
    <name type="scientific">Candidatus Taylorbacteria bacterium RIFCSPLOWO2_01_FULL_48_100</name>
    <dbReference type="NCBI Taxonomy" id="1802322"/>
    <lineage>
        <taxon>Bacteria</taxon>
        <taxon>Candidatus Tayloriibacteriota</taxon>
    </lineage>
</organism>
<accession>A0A1G2NHQ3</accession>
<comment type="caution">
    <text evidence="4">The sequence shown here is derived from an EMBL/GenBank/DDBJ whole genome shotgun (WGS) entry which is preliminary data.</text>
</comment>
<feature type="signal peptide" evidence="2">
    <location>
        <begin position="1"/>
        <end position="19"/>
    </location>
</feature>
<sequence>MKFIFWSLLFLPLTVFAYASPGKPSGFVSDFAGMFTADARAVLEEKLSRFARASGNEIVVAAVATLGGDTIENFAEKLFQEWGVGKKGEDNGALILIARDEREVRIEVGYGLEPLLTDAAANAIIRTDFAQHFAIGDFAGGLNAGIDRAIEIVASGGANASAPSSARETSFNSSNFFFFLFFIPLWLASILGRSKSWWAGGVVGGIAGVVLSFIFGFLYIGFAAIVVLIPVGLLFDFIVSRAYAKSVGRGMRPPWWIGGGGGHGGFGGGFGGFGGGSSGGGGASGSY</sequence>
<dbReference type="PANTHER" id="PTHR30373">
    <property type="entry name" value="UPF0603 PROTEIN YGCG"/>
    <property type="match status" value="1"/>
</dbReference>
<evidence type="ECO:0000313" key="4">
    <source>
        <dbReference type="EMBL" id="OHA34872.1"/>
    </source>
</evidence>
<protein>
    <recommendedName>
        <fullName evidence="3">TPM domain-containing protein</fullName>
    </recommendedName>
</protein>
<dbReference type="InterPro" id="IPR007621">
    <property type="entry name" value="TPM_dom"/>
</dbReference>
<feature type="transmembrane region" description="Helical" evidence="1">
    <location>
        <begin position="174"/>
        <end position="191"/>
    </location>
</feature>
<evidence type="ECO:0000313" key="5">
    <source>
        <dbReference type="Proteomes" id="UP000177797"/>
    </source>
</evidence>
<evidence type="ECO:0000259" key="3">
    <source>
        <dbReference type="Pfam" id="PF04536"/>
    </source>
</evidence>
<feature type="domain" description="TPM" evidence="3">
    <location>
        <begin position="28"/>
        <end position="151"/>
    </location>
</feature>
<keyword evidence="1" id="KW-0472">Membrane</keyword>
<dbReference type="Pfam" id="PF04536">
    <property type="entry name" value="TPM_phosphatase"/>
    <property type="match status" value="1"/>
</dbReference>
<name>A0A1G2NHQ3_9BACT</name>